<dbReference type="PANTHER" id="PTHR47926">
    <property type="entry name" value="PENTATRICOPEPTIDE REPEAT-CONTAINING PROTEIN"/>
    <property type="match status" value="1"/>
</dbReference>
<dbReference type="FunFam" id="1.25.40.10:FF:000031">
    <property type="entry name" value="Pentatricopeptide repeat-containing protein mitochondrial"/>
    <property type="match status" value="1"/>
</dbReference>
<dbReference type="InterPro" id="IPR011990">
    <property type="entry name" value="TPR-like_helical_dom_sf"/>
</dbReference>
<comment type="similarity">
    <text evidence="2">Belongs to the PPR family. PCMP-E subfamily.</text>
</comment>
<proteinExistence type="inferred from homology"/>
<reference evidence="4 5" key="1">
    <citation type="submission" date="2021-07" db="EMBL/GenBank/DDBJ databases">
        <title>The Aristolochia fimbriata genome: insights into angiosperm evolution, floral development and chemical biosynthesis.</title>
        <authorList>
            <person name="Jiao Y."/>
        </authorList>
    </citation>
    <scope>NUCLEOTIDE SEQUENCE [LARGE SCALE GENOMIC DNA]</scope>
    <source>
        <strain evidence="4">IBCAS-2021</strain>
        <tissue evidence="4">Leaf</tissue>
    </source>
</reference>
<dbReference type="FunFam" id="1.25.40.10:FF:000280">
    <property type="entry name" value="Pentatricopeptide repeat-containing protein"/>
    <property type="match status" value="1"/>
</dbReference>
<evidence type="ECO:0000313" key="5">
    <source>
        <dbReference type="Proteomes" id="UP000825729"/>
    </source>
</evidence>
<dbReference type="Pfam" id="PF01535">
    <property type="entry name" value="PPR"/>
    <property type="match status" value="5"/>
</dbReference>
<dbReference type="InterPro" id="IPR046960">
    <property type="entry name" value="PPR_At4g14850-like_plant"/>
</dbReference>
<dbReference type="GO" id="GO:0003723">
    <property type="term" value="F:RNA binding"/>
    <property type="evidence" value="ECO:0007669"/>
    <property type="project" value="InterPro"/>
</dbReference>
<dbReference type="GO" id="GO:0009451">
    <property type="term" value="P:RNA modification"/>
    <property type="evidence" value="ECO:0007669"/>
    <property type="project" value="InterPro"/>
</dbReference>
<evidence type="ECO:0000256" key="3">
    <source>
        <dbReference type="PROSITE-ProRule" id="PRU00708"/>
    </source>
</evidence>
<dbReference type="Pfam" id="PF12854">
    <property type="entry name" value="PPR_1"/>
    <property type="match status" value="1"/>
</dbReference>
<feature type="repeat" description="PPR" evidence="3">
    <location>
        <begin position="503"/>
        <end position="537"/>
    </location>
</feature>
<evidence type="ECO:0000256" key="2">
    <source>
        <dbReference type="ARBA" id="ARBA00061659"/>
    </source>
</evidence>
<name>A0AAV7EZL4_ARIFI</name>
<dbReference type="Proteomes" id="UP000825729">
    <property type="component" value="Unassembled WGS sequence"/>
</dbReference>
<feature type="repeat" description="PPR" evidence="3">
    <location>
        <begin position="71"/>
        <end position="105"/>
    </location>
</feature>
<dbReference type="Gene3D" id="1.25.40.10">
    <property type="entry name" value="Tetratricopeptide repeat domain"/>
    <property type="match status" value="4"/>
</dbReference>
<keyword evidence="1" id="KW-0677">Repeat</keyword>
<dbReference type="Pfam" id="PF20431">
    <property type="entry name" value="E_motif"/>
    <property type="match status" value="1"/>
</dbReference>
<dbReference type="PROSITE" id="PS51375">
    <property type="entry name" value="PPR"/>
    <property type="match status" value="6"/>
</dbReference>
<dbReference type="InterPro" id="IPR002885">
    <property type="entry name" value="PPR_rpt"/>
</dbReference>
<dbReference type="PANTHER" id="PTHR47926:SF499">
    <property type="entry name" value="PENTATRICOPEPTIDE REPEAT-CONTAINING PROTEIN"/>
    <property type="match status" value="1"/>
</dbReference>
<evidence type="ECO:0000256" key="1">
    <source>
        <dbReference type="ARBA" id="ARBA00022737"/>
    </source>
</evidence>
<organism evidence="4 5">
    <name type="scientific">Aristolochia fimbriata</name>
    <name type="common">White veined hardy Dutchman's pipe vine</name>
    <dbReference type="NCBI Taxonomy" id="158543"/>
    <lineage>
        <taxon>Eukaryota</taxon>
        <taxon>Viridiplantae</taxon>
        <taxon>Streptophyta</taxon>
        <taxon>Embryophyta</taxon>
        <taxon>Tracheophyta</taxon>
        <taxon>Spermatophyta</taxon>
        <taxon>Magnoliopsida</taxon>
        <taxon>Magnoliidae</taxon>
        <taxon>Piperales</taxon>
        <taxon>Aristolochiaceae</taxon>
        <taxon>Aristolochia</taxon>
    </lineage>
</organism>
<protein>
    <recommendedName>
        <fullName evidence="6">Chlororespiratory reduction 4</fullName>
    </recommendedName>
</protein>
<sequence length="585" mass="65240">MFPTPSKLVVRNPLLLLLQKSTTVSQILQVHGQMVVKDLTSDSFAINQLLLASTISVVYAELVFSQIHEPATFSWNTLIRAHVKSSNPRKAVVVYNQMRRRDILTDNYTYPFVIKACGSSSGLQEGMTIHGEVLKRGFELDLIIRNCLVNMYCKCQQLDLAMKLFDEMLVRDLVSWNSMLGGCIGVAEMGEARKLFDLMLERDVFSWAMMIDGYGKKTGDVKQARHLFDAAPVRDLICWNSMIAGYRTVGDMASASKLFEEMPVRNVISWSIIIDGYANHGKPLQALSLFRQMLQQGIKPDKIAAVGALMACAQLGALDQGKWVHLYVQRKEVSDIVVQTALVDMYMKCGSLDQAWKVFDGMLEKNVISWTVMIGGLGINGLGEDAVGLFLRMEREGYLMDDLIFLGVLSACSHAGLVNEGLRVFDKMRNVYGVEPKLEHCGCVVDLLGRAGRLDEALNLIKAMPVKSTTASWGSLLAACRIHRRMDLAGLLVEHLLELEVEDSGVYVQLSNIYAQEEMWEEVLKVRNAMIEKGIKKEAGRSAVELDGNVYEVVNGDKSLVHVDDIYSVIWSLSMMHVPTIALDL</sequence>
<dbReference type="EMBL" id="JAINDJ010000003">
    <property type="protein sequence ID" value="KAG9454253.1"/>
    <property type="molecule type" value="Genomic_DNA"/>
</dbReference>
<accession>A0AAV7EZL4</accession>
<dbReference type="AlphaFoldDB" id="A0AAV7EZL4"/>
<dbReference type="FunFam" id="1.25.40.10:FF:000470">
    <property type="entry name" value="Pentatricopeptide repeat-containing protein At5g66520"/>
    <property type="match status" value="1"/>
</dbReference>
<dbReference type="Pfam" id="PF13041">
    <property type="entry name" value="PPR_2"/>
    <property type="match status" value="2"/>
</dbReference>
<feature type="repeat" description="PPR" evidence="3">
    <location>
        <begin position="335"/>
        <end position="369"/>
    </location>
</feature>
<feature type="repeat" description="PPR" evidence="3">
    <location>
        <begin position="235"/>
        <end position="265"/>
    </location>
</feature>
<evidence type="ECO:0000313" key="4">
    <source>
        <dbReference type="EMBL" id="KAG9454253.1"/>
    </source>
</evidence>
<keyword evidence="5" id="KW-1185">Reference proteome</keyword>
<feature type="repeat" description="PPR" evidence="3">
    <location>
        <begin position="266"/>
        <end position="300"/>
    </location>
</feature>
<evidence type="ECO:0008006" key="6">
    <source>
        <dbReference type="Google" id="ProtNLM"/>
    </source>
</evidence>
<dbReference type="NCBIfam" id="TIGR00756">
    <property type="entry name" value="PPR"/>
    <property type="match status" value="7"/>
</dbReference>
<gene>
    <name evidence="4" type="ORF">H6P81_007157</name>
</gene>
<comment type="caution">
    <text evidence="4">The sequence shown here is derived from an EMBL/GenBank/DDBJ whole genome shotgun (WGS) entry which is preliminary data.</text>
</comment>
<feature type="repeat" description="PPR" evidence="3">
    <location>
        <begin position="141"/>
        <end position="175"/>
    </location>
</feature>
<dbReference type="InterPro" id="IPR046848">
    <property type="entry name" value="E_motif"/>
</dbReference>